<dbReference type="EMBL" id="JACEMZ010000045">
    <property type="protein sequence ID" value="MBA4452809.1"/>
    <property type="molecule type" value="Genomic_DNA"/>
</dbReference>
<sequence>MPIEYAQIISTIDQRPESTEPVPVFMDQNDQISGIEHSTEHPGDIRISESGVYVLIAAPQVGRVSGNGPGHVDFWLRKNGEDIPNSNVRCTIKNDDDKDVVVNQTMSAFKKGDVLNIMMAVDKAGEGLGIEAIKTPNRPLIPSIIFSMHKIKESTDGHWISTQKGTKKLWVEN</sequence>
<dbReference type="Proteomes" id="UP000559653">
    <property type="component" value="Unassembled WGS sequence"/>
</dbReference>
<protein>
    <submittedName>
        <fullName evidence="1">Uncharacterized protein</fullName>
    </submittedName>
</protein>
<accession>A0AC60VZ04</accession>
<comment type="caution">
    <text evidence="1">The sequence shown here is derived from an EMBL/GenBank/DDBJ whole genome shotgun (WGS) entry which is preliminary data.</text>
</comment>
<evidence type="ECO:0000313" key="1">
    <source>
        <dbReference type="EMBL" id="MBA4452809.1"/>
    </source>
</evidence>
<reference evidence="1 2" key="1">
    <citation type="journal article" date="2020" name="Appl. Environ. Microbiol.">
        <title>Genomic Characteristics of a Novel Species of Ammonia-Oxidizing Archaea from the Jiulong River Estuary.</title>
        <authorList>
            <person name="Zou D."/>
            <person name="Wan R."/>
            <person name="Han L."/>
            <person name="Xu M.N."/>
            <person name="Liu Y."/>
            <person name="Liu H."/>
            <person name="Kao S.J."/>
            <person name="Li M."/>
        </authorList>
    </citation>
    <scope>NUCLEOTIDE SEQUENCE [LARGE SCALE GENOMIC DNA]</scope>
    <source>
        <strain evidence="1">W1bin1</strain>
    </source>
</reference>
<name>A0AC60VZ04_9ARCH</name>
<evidence type="ECO:0000313" key="2">
    <source>
        <dbReference type="Proteomes" id="UP000559653"/>
    </source>
</evidence>
<organism evidence="1 2">
    <name type="scientific">Candidatus Nitrosomaritimum aestuariumsis</name>
    <dbReference type="NCBI Taxonomy" id="3342354"/>
    <lineage>
        <taxon>Archaea</taxon>
        <taxon>Nitrososphaerota</taxon>
        <taxon>Nitrososphaeria</taxon>
        <taxon>Nitrosopumilales</taxon>
        <taxon>Nitrosopumilaceae</taxon>
        <taxon>Candidatus Nitrosomaritimum</taxon>
    </lineage>
</organism>
<proteinExistence type="predicted"/>
<gene>
    <name evidence="1" type="ORF">H2B03_06560</name>
</gene>